<accession>A0A2V0NQ71</accession>
<dbReference type="InParanoid" id="A0A2V0NQ71"/>
<protein>
    <submittedName>
        <fullName evidence="2">Uncharacterized protein</fullName>
    </submittedName>
</protein>
<evidence type="ECO:0000313" key="3">
    <source>
        <dbReference type="Proteomes" id="UP000247498"/>
    </source>
</evidence>
<feature type="compositionally biased region" description="Low complexity" evidence="1">
    <location>
        <begin position="278"/>
        <end position="295"/>
    </location>
</feature>
<proteinExistence type="predicted"/>
<dbReference type="EMBL" id="BDRX01000006">
    <property type="protein sequence ID" value="GBF88732.1"/>
    <property type="molecule type" value="Genomic_DNA"/>
</dbReference>
<feature type="region of interest" description="Disordered" evidence="1">
    <location>
        <begin position="89"/>
        <end position="116"/>
    </location>
</feature>
<feature type="compositionally biased region" description="Basic and acidic residues" evidence="1">
    <location>
        <begin position="94"/>
        <end position="110"/>
    </location>
</feature>
<feature type="region of interest" description="Disordered" evidence="1">
    <location>
        <begin position="165"/>
        <end position="216"/>
    </location>
</feature>
<organism evidence="2 3">
    <name type="scientific">Raphidocelis subcapitata</name>
    <dbReference type="NCBI Taxonomy" id="307507"/>
    <lineage>
        <taxon>Eukaryota</taxon>
        <taxon>Viridiplantae</taxon>
        <taxon>Chlorophyta</taxon>
        <taxon>core chlorophytes</taxon>
        <taxon>Chlorophyceae</taxon>
        <taxon>CS clade</taxon>
        <taxon>Sphaeropleales</taxon>
        <taxon>Selenastraceae</taxon>
        <taxon>Raphidocelis</taxon>
    </lineage>
</organism>
<name>A0A2V0NQ71_9CHLO</name>
<dbReference type="Proteomes" id="UP000247498">
    <property type="component" value="Unassembled WGS sequence"/>
</dbReference>
<reference evidence="2 3" key="1">
    <citation type="journal article" date="2018" name="Sci. Rep.">
        <title>Raphidocelis subcapitata (=Pseudokirchneriella subcapitata) provides an insight into genome evolution and environmental adaptations in the Sphaeropleales.</title>
        <authorList>
            <person name="Suzuki S."/>
            <person name="Yamaguchi H."/>
            <person name="Nakajima N."/>
            <person name="Kawachi M."/>
        </authorList>
    </citation>
    <scope>NUCLEOTIDE SEQUENCE [LARGE SCALE GENOMIC DNA]</scope>
    <source>
        <strain evidence="2 3">NIES-35</strain>
    </source>
</reference>
<evidence type="ECO:0000313" key="2">
    <source>
        <dbReference type="EMBL" id="GBF88732.1"/>
    </source>
</evidence>
<feature type="region of interest" description="Disordered" evidence="1">
    <location>
        <begin position="274"/>
        <end position="302"/>
    </location>
</feature>
<evidence type="ECO:0000256" key="1">
    <source>
        <dbReference type="SAM" id="MobiDB-lite"/>
    </source>
</evidence>
<feature type="compositionally biased region" description="Polar residues" evidence="1">
    <location>
        <begin position="192"/>
        <end position="203"/>
    </location>
</feature>
<comment type="caution">
    <text evidence="2">The sequence shown here is derived from an EMBL/GenBank/DDBJ whole genome shotgun (WGS) entry which is preliminary data.</text>
</comment>
<gene>
    <name evidence="2" type="ORF">Rsub_01633</name>
</gene>
<keyword evidence="3" id="KW-1185">Reference proteome</keyword>
<dbReference type="AlphaFoldDB" id="A0A2V0NQ71"/>
<sequence length="402" mass="41896">MAMQSARARACTGRMLRVKGRGPCGVAPQQSRGWGEQLLAKGKGGVGKTRFPLLCVVKERDGVVRHRHWIWHEAAAALWHKAHVACLGATGRQPGRERQPDRRRQPDRGRHPMHYGQSRFGLRLAGTGRCARRGFSLHWCGDWVGQHWRQRIADGRPRFGMRKKRESWRACGAGRRKAKGRKQAGGAGDRLNTPTWGQRGSQTRVRKPVGVGGCSVRDAGRPGVGGAWAAGPASSGHLARCRHGLRPGGCSGPTRTPTSRLNCASRAKCSAAKRRLQAARPRQAASSSSSAKSRSIGGNSTPNAAAPPATGCPSAAAGSAAAACGAGGCAVACAGAAPGGAAWASRLSTGTSSAASRLLLTSNCPGGGIESASSWRRSPAAMSSRCCISCCCSCCCCCSSSS</sequence>